<dbReference type="RefSeq" id="WP_014808054.1">
    <property type="nucleotide sequence ID" value="NC_018025.1"/>
</dbReference>
<dbReference type="Proteomes" id="UP000006055">
    <property type="component" value="Chromosome"/>
</dbReference>
<evidence type="ECO:0000256" key="2">
    <source>
        <dbReference type="ARBA" id="ARBA00007131"/>
    </source>
</evidence>
<dbReference type="CDD" id="cd02012">
    <property type="entry name" value="TPP_TK"/>
    <property type="match status" value="1"/>
</dbReference>
<evidence type="ECO:0000256" key="3">
    <source>
        <dbReference type="ARBA" id="ARBA00023052"/>
    </source>
</evidence>
<keyword evidence="6" id="KW-1185">Reference proteome</keyword>
<evidence type="ECO:0000259" key="4">
    <source>
        <dbReference type="Pfam" id="PF00456"/>
    </source>
</evidence>
<evidence type="ECO:0000256" key="1">
    <source>
        <dbReference type="ARBA" id="ARBA00001964"/>
    </source>
</evidence>
<dbReference type="PANTHER" id="PTHR47514:SF1">
    <property type="entry name" value="TRANSKETOLASE N-TERMINAL SECTION-RELATED"/>
    <property type="match status" value="1"/>
</dbReference>
<comment type="cofactor">
    <cofactor evidence="1">
        <name>thiamine diphosphate</name>
        <dbReference type="ChEBI" id="CHEBI:58937"/>
    </cofactor>
</comment>
<proteinExistence type="inferred from homology"/>
<dbReference type="eggNOG" id="COG3959">
    <property type="taxonomic scope" value="Bacteria"/>
</dbReference>
<organism evidence="5 6">
    <name type="scientific">Desulfomonile tiedjei (strain ATCC 49306 / DSM 6799 / DCB-1)</name>
    <dbReference type="NCBI Taxonomy" id="706587"/>
    <lineage>
        <taxon>Bacteria</taxon>
        <taxon>Pseudomonadati</taxon>
        <taxon>Thermodesulfobacteriota</taxon>
        <taxon>Desulfomonilia</taxon>
        <taxon>Desulfomonilales</taxon>
        <taxon>Desulfomonilaceae</taxon>
        <taxon>Desulfomonile</taxon>
    </lineage>
</organism>
<dbReference type="PATRIC" id="fig|706587.4.peg.169"/>
<name>I4C004_DESTA</name>
<gene>
    <name evidence="5" type="ordered locus">Desti_0149</name>
</gene>
<dbReference type="PANTHER" id="PTHR47514">
    <property type="entry name" value="TRANSKETOLASE N-TERMINAL SECTION-RELATED"/>
    <property type="match status" value="1"/>
</dbReference>
<dbReference type="STRING" id="706587.Desti_0149"/>
<sequence length="279" mass="30210">MNQPAAHIVAEGGLVSTAKQIRKIIIEESKRANVGHIGSALSIADIIAVLFGNELRLIGTDDPLRDRFILSKGHAALALYAALHLEGVLTEGQIQTYCKDGSMLGVHPEHRLRGIDFSTGSLGHGLSIGAGTALAARMKRFDYRTFVLVSDAECNEGALWETVMFAAHQKLSNLVAIVDDNGQQALGKTKDVLDLQPLAEKWDAFGWEVHVTDGHDTTCLREVFASLDTALGKPKVVICKTVCGKGVSFMEGKVAWHYLPLSDEQYLQALGEIEEASFS</sequence>
<accession>I4C004</accession>
<evidence type="ECO:0000313" key="6">
    <source>
        <dbReference type="Proteomes" id="UP000006055"/>
    </source>
</evidence>
<dbReference type="Gene3D" id="3.40.50.970">
    <property type="match status" value="1"/>
</dbReference>
<keyword evidence="3" id="KW-0786">Thiamine pyrophosphate</keyword>
<comment type="similarity">
    <text evidence="2">Belongs to the transketolase family.</text>
</comment>
<protein>
    <submittedName>
        <fullName evidence="5">Transketolase, beta subunit</fullName>
    </submittedName>
</protein>
<dbReference type="InterPro" id="IPR029061">
    <property type="entry name" value="THDP-binding"/>
</dbReference>
<dbReference type="KEGG" id="dti:Desti_0149"/>
<evidence type="ECO:0000313" key="5">
    <source>
        <dbReference type="EMBL" id="AFM22895.1"/>
    </source>
</evidence>
<dbReference type="EMBL" id="CP003360">
    <property type="protein sequence ID" value="AFM22895.1"/>
    <property type="molecule type" value="Genomic_DNA"/>
</dbReference>
<dbReference type="Pfam" id="PF00456">
    <property type="entry name" value="Transketolase_N"/>
    <property type="match status" value="1"/>
</dbReference>
<feature type="domain" description="Transketolase N-terminal" evidence="4">
    <location>
        <begin position="17"/>
        <end position="265"/>
    </location>
</feature>
<dbReference type="InterPro" id="IPR005474">
    <property type="entry name" value="Transketolase_N"/>
</dbReference>
<dbReference type="SUPFAM" id="SSF52518">
    <property type="entry name" value="Thiamin diphosphate-binding fold (THDP-binding)"/>
    <property type="match status" value="1"/>
</dbReference>
<reference evidence="6" key="1">
    <citation type="submission" date="2012-06" db="EMBL/GenBank/DDBJ databases">
        <title>Complete sequence of chromosome of Desulfomonile tiedjei DSM 6799.</title>
        <authorList>
            <person name="Lucas S."/>
            <person name="Copeland A."/>
            <person name="Lapidus A."/>
            <person name="Glavina del Rio T."/>
            <person name="Dalin E."/>
            <person name="Tice H."/>
            <person name="Bruce D."/>
            <person name="Goodwin L."/>
            <person name="Pitluck S."/>
            <person name="Peters L."/>
            <person name="Ovchinnikova G."/>
            <person name="Zeytun A."/>
            <person name="Lu M."/>
            <person name="Kyrpides N."/>
            <person name="Mavromatis K."/>
            <person name="Ivanova N."/>
            <person name="Brettin T."/>
            <person name="Detter J.C."/>
            <person name="Han C."/>
            <person name="Larimer F."/>
            <person name="Land M."/>
            <person name="Hauser L."/>
            <person name="Markowitz V."/>
            <person name="Cheng J.-F."/>
            <person name="Hugenholtz P."/>
            <person name="Woyke T."/>
            <person name="Wu D."/>
            <person name="Spring S."/>
            <person name="Schroeder M."/>
            <person name="Brambilla E."/>
            <person name="Klenk H.-P."/>
            <person name="Eisen J.A."/>
        </authorList>
    </citation>
    <scope>NUCLEOTIDE SEQUENCE [LARGE SCALE GENOMIC DNA]</scope>
    <source>
        <strain evidence="6">ATCC 49306 / DSM 6799 / DCB-1</strain>
    </source>
</reference>
<dbReference type="AlphaFoldDB" id="I4C004"/>
<dbReference type="HOGENOM" id="CLU_009227_4_1_7"/>